<comment type="caution">
    <text evidence="2">The sequence shown here is derived from an EMBL/GenBank/DDBJ whole genome shotgun (WGS) entry which is preliminary data.</text>
</comment>
<reference evidence="2" key="1">
    <citation type="submission" date="2023-10" db="EMBL/GenBank/DDBJ databases">
        <authorList>
            <person name="Chen Y."/>
            <person name="Shah S."/>
            <person name="Dougan E. K."/>
            <person name="Thang M."/>
            <person name="Chan C."/>
        </authorList>
    </citation>
    <scope>NUCLEOTIDE SEQUENCE [LARGE SCALE GENOMIC DNA]</scope>
</reference>
<dbReference type="EMBL" id="CAUYUJ010017947">
    <property type="protein sequence ID" value="CAK0879338.1"/>
    <property type="molecule type" value="Genomic_DNA"/>
</dbReference>
<dbReference type="Proteomes" id="UP001189429">
    <property type="component" value="Unassembled WGS sequence"/>
</dbReference>
<dbReference type="Gene3D" id="3.90.1410.10">
    <property type="entry name" value="set domain protein methyltransferase, domain 1"/>
    <property type="match status" value="1"/>
</dbReference>
<evidence type="ECO:0000313" key="2">
    <source>
        <dbReference type="EMBL" id="CAK0879338.1"/>
    </source>
</evidence>
<sequence length="173" mass="18580">MSALAHPDCTGESGGESSLAAFLSWCRERGVEHDGVRVEARPARGRCLFARSACAAGDVLLRVPAAAIVAAGPRGDHSASHWMLSLVFRLLEEDASGPESTFAPFVQMLFETMVQRSLRPGQHCQGPLDAWRASGRRPAKELSKSSAGDPRGAQSARRKPSTWSTPARCWPPS</sequence>
<accession>A0ABN9W240</accession>
<protein>
    <submittedName>
        <fullName evidence="2">Uncharacterized protein</fullName>
    </submittedName>
</protein>
<feature type="region of interest" description="Disordered" evidence="1">
    <location>
        <begin position="120"/>
        <end position="173"/>
    </location>
</feature>
<dbReference type="SUPFAM" id="SSF82199">
    <property type="entry name" value="SET domain"/>
    <property type="match status" value="1"/>
</dbReference>
<gene>
    <name evidence="2" type="ORF">PCOR1329_LOCUS62798</name>
</gene>
<evidence type="ECO:0000313" key="3">
    <source>
        <dbReference type="Proteomes" id="UP001189429"/>
    </source>
</evidence>
<proteinExistence type="predicted"/>
<evidence type="ECO:0000256" key="1">
    <source>
        <dbReference type="SAM" id="MobiDB-lite"/>
    </source>
</evidence>
<name>A0ABN9W240_9DINO</name>
<dbReference type="InterPro" id="IPR046341">
    <property type="entry name" value="SET_dom_sf"/>
</dbReference>
<keyword evidence="3" id="KW-1185">Reference proteome</keyword>
<organism evidence="2 3">
    <name type="scientific">Prorocentrum cordatum</name>
    <dbReference type="NCBI Taxonomy" id="2364126"/>
    <lineage>
        <taxon>Eukaryota</taxon>
        <taxon>Sar</taxon>
        <taxon>Alveolata</taxon>
        <taxon>Dinophyceae</taxon>
        <taxon>Prorocentrales</taxon>
        <taxon>Prorocentraceae</taxon>
        <taxon>Prorocentrum</taxon>
    </lineage>
</organism>